<keyword evidence="5" id="KW-0472">Membrane</keyword>
<feature type="domain" description="Signal transduction histidine kinase subgroup 3 dimerisation and phosphoacceptor" evidence="6">
    <location>
        <begin position="208"/>
        <end position="273"/>
    </location>
</feature>
<keyword evidence="5" id="KW-0812">Transmembrane</keyword>
<keyword evidence="3" id="KW-0902">Two-component regulatory system</keyword>
<feature type="transmembrane region" description="Helical" evidence="5">
    <location>
        <begin position="106"/>
        <end position="139"/>
    </location>
</feature>
<feature type="region of interest" description="Disordered" evidence="4">
    <location>
        <begin position="1"/>
        <end position="28"/>
    </location>
</feature>
<evidence type="ECO:0000256" key="1">
    <source>
        <dbReference type="ARBA" id="ARBA00022679"/>
    </source>
</evidence>
<organism evidence="7 8">
    <name type="scientific">Nocardioides acrostichi</name>
    <dbReference type="NCBI Taxonomy" id="2784339"/>
    <lineage>
        <taxon>Bacteria</taxon>
        <taxon>Bacillati</taxon>
        <taxon>Actinomycetota</taxon>
        <taxon>Actinomycetes</taxon>
        <taxon>Propionibacteriales</taxon>
        <taxon>Nocardioidaceae</taxon>
        <taxon>Nocardioides</taxon>
    </lineage>
</organism>
<dbReference type="InterPro" id="IPR036890">
    <property type="entry name" value="HATPase_C_sf"/>
</dbReference>
<evidence type="ECO:0000256" key="2">
    <source>
        <dbReference type="ARBA" id="ARBA00022777"/>
    </source>
</evidence>
<dbReference type="GO" id="GO:0016020">
    <property type="term" value="C:membrane"/>
    <property type="evidence" value="ECO:0007669"/>
    <property type="project" value="InterPro"/>
</dbReference>
<keyword evidence="1" id="KW-0808">Transferase</keyword>
<dbReference type="GO" id="GO:0000155">
    <property type="term" value="F:phosphorelay sensor kinase activity"/>
    <property type="evidence" value="ECO:0007669"/>
    <property type="project" value="InterPro"/>
</dbReference>
<sequence>MDGGAGGGGDAAGTPLARPAVNGSSAEPTVQPAFELRDPWLRYGWLLWTAWLIFLAFPVLESLAEPTTARRVGGLVGTAVFGVLYALAFTVGGAMDPDGARRGPAFLVALSAVTVVTALPIGLGVLSFVPFLIALGVFVLVRPWCWWWPTALIASCLALELLLDPSTGWLFLDFTLVAVAIGCGAGRFLAGQGDAHARAQEELRVGAERDRVARDVHDVLGHSLTVVSVKAQLAERLVEADPQRARAELVEIQQLTRQALAEVRATVGGLRAARLDDEIDAARRALEAAGVASSLPEDLDVLDPRYRTVVAWALREAVTNVVRHARATHCTVELLGSGLRVVDDGCGPPTSEGNGLRGLRERVAAGGGAVRLGPAAGGGTTLEVTW</sequence>
<dbReference type="PANTHER" id="PTHR24421">
    <property type="entry name" value="NITRATE/NITRITE SENSOR PROTEIN NARX-RELATED"/>
    <property type="match status" value="1"/>
</dbReference>
<comment type="caution">
    <text evidence="7">The sequence shown here is derived from an EMBL/GenBank/DDBJ whole genome shotgun (WGS) entry which is preliminary data.</text>
</comment>
<gene>
    <name evidence="7" type="ORF">ISG29_09565</name>
</gene>
<dbReference type="InterPro" id="IPR011712">
    <property type="entry name" value="Sig_transdc_His_kin_sub3_dim/P"/>
</dbReference>
<dbReference type="InterPro" id="IPR050482">
    <property type="entry name" value="Sensor_HK_TwoCompSys"/>
</dbReference>
<evidence type="ECO:0000256" key="4">
    <source>
        <dbReference type="SAM" id="MobiDB-lite"/>
    </source>
</evidence>
<feature type="transmembrane region" description="Helical" evidence="5">
    <location>
        <begin position="169"/>
        <end position="190"/>
    </location>
</feature>
<dbReference type="PANTHER" id="PTHR24421:SF63">
    <property type="entry name" value="SENSOR HISTIDINE KINASE DESK"/>
    <property type="match status" value="1"/>
</dbReference>
<evidence type="ECO:0000259" key="6">
    <source>
        <dbReference type="Pfam" id="PF07730"/>
    </source>
</evidence>
<dbReference type="Gene3D" id="1.20.5.1930">
    <property type="match status" value="1"/>
</dbReference>
<dbReference type="GO" id="GO:0046983">
    <property type="term" value="F:protein dimerization activity"/>
    <property type="evidence" value="ECO:0007669"/>
    <property type="project" value="InterPro"/>
</dbReference>
<dbReference type="SUPFAM" id="SSF55874">
    <property type="entry name" value="ATPase domain of HSP90 chaperone/DNA topoisomerase II/histidine kinase"/>
    <property type="match status" value="1"/>
</dbReference>
<dbReference type="Proteomes" id="UP000656804">
    <property type="component" value="Unassembled WGS sequence"/>
</dbReference>
<name>A0A930V0S9_9ACTN</name>
<evidence type="ECO:0000256" key="3">
    <source>
        <dbReference type="ARBA" id="ARBA00023012"/>
    </source>
</evidence>
<keyword evidence="5" id="KW-1133">Transmembrane helix</keyword>
<dbReference type="Gene3D" id="3.30.565.10">
    <property type="entry name" value="Histidine kinase-like ATPase, C-terminal domain"/>
    <property type="match status" value="1"/>
</dbReference>
<accession>A0A930V0S9</accession>
<dbReference type="CDD" id="cd16917">
    <property type="entry name" value="HATPase_UhpB-NarQ-NarX-like"/>
    <property type="match status" value="1"/>
</dbReference>
<protein>
    <submittedName>
        <fullName evidence="7">Sensor histidine kinase</fullName>
    </submittedName>
</protein>
<keyword evidence="2 7" id="KW-0418">Kinase</keyword>
<feature type="transmembrane region" description="Helical" evidence="5">
    <location>
        <begin position="72"/>
        <end position="94"/>
    </location>
</feature>
<proteinExistence type="predicted"/>
<reference evidence="7" key="1">
    <citation type="submission" date="2020-11" db="EMBL/GenBank/DDBJ databases">
        <title>Nocardioides sp. CBS4Y-1, whole genome shotgun sequence.</title>
        <authorList>
            <person name="Tuo L."/>
        </authorList>
    </citation>
    <scope>NUCLEOTIDE SEQUENCE</scope>
    <source>
        <strain evidence="7">CBS4Y-1</strain>
    </source>
</reference>
<feature type="transmembrane region" description="Helical" evidence="5">
    <location>
        <begin position="40"/>
        <end position="60"/>
    </location>
</feature>
<dbReference type="Pfam" id="PF07730">
    <property type="entry name" value="HisKA_3"/>
    <property type="match status" value="1"/>
</dbReference>
<evidence type="ECO:0000313" key="8">
    <source>
        <dbReference type="Proteomes" id="UP000656804"/>
    </source>
</evidence>
<keyword evidence="8" id="KW-1185">Reference proteome</keyword>
<evidence type="ECO:0000313" key="7">
    <source>
        <dbReference type="EMBL" id="MBF4161939.1"/>
    </source>
</evidence>
<feature type="compositionally biased region" description="Gly residues" evidence="4">
    <location>
        <begin position="1"/>
        <end position="11"/>
    </location>
</feature>
<dbReference type="EMBL" id="JADIVZ010000003">
    <property type="protein sequence ID" value="MBF4161939.1"/>
    <property type="molecule type" value="Genomic_DNA"/>
</dbReference>
<evidence type="ECO:0000256" key="5">
    <source>
        <dbReference type="SAM" id="Phobius"/>
    </source>
</evidence>
<dbReference type="RefSeq" id="WP_194503182.1">
    <property type="nucleotide sequence ID" value="NZ_JADIVZ010000003.1"/>
</dbReference>
<dbReference type="AlphaFoldDB" id="A0A930V0S9"/>